<gene>
    <name evidence="1" type="ORF">QE405_001989</name>
</gene>
<proteinExistence type="predicted"/>
<protein>
    <submittedName>
        <fullName evidence="1">Uncharacterized protein</fullName>
    </submittedName>
</protein>
<reference evidence="1" key="1">
    <citation type="submission" date="2023-07" db="EMBL/GenBank/DDBJ databases">
        <title>Functional and genomic diversity of the sorghum phyllosphere microbiome.</title>
        <authorList>
            <person name="Shade A."/>
        </authorList>
    </citation>
    <scope>NUCLEOTIDE SEQUENCE</scope>
    <source>
        <strain evidence="1">SORGH_AS_1067</strain>
    </source>
</reference>
<dbReference type="Pfam" id="PF19736">
    <property type="entry name" value="DUF6226"/>
    <property type="match status" value="1"/>
</dbReference>
<dbReference type="RefSeq" id="WP_307200272.1">
    <property type="nucleotide sequence ID" value="NZ_JAUTAN010000001.1"/>
</dbReference>
<evidence type="ECO:0000313" key="1">
    <source>
        <dbReference type="EMBL" id="MDQ1104705.1"/>
    </source>
</evidence>
<evidence type="ECO:0000313" key="2">
    <source>
        <dbReference type="Proteomes" id="UP001239215"/>
    </source>
</evidence>
<sequence>MSDDAERLARLVAAVDAVYAADPRAATWPPPWDGGPPEDTYSRVTRPERYRIVGARVEAWCRVLVEAGLAVRETAVAPWGWRLTNGPEDLTRLRPVVDGAVPLLLDVGSTDVPGDHVQIGVGEPAVEVAMVPPCGCDACDDGSEELLDAVDLRIGSTVAGVLVHESGHGWSRTVTIGGWSTTNADRADVERAEAARTGHRPWRTVAGPAWWS</sequence>
<dbReference type="Proteomes" id="UP001239215">
    <property type="component" value="Unassembled WGS sequence"/>
</dbReference>
<dbReference type="InterPro" id="IPR045773">
    <property type="entry name" value="DUF6226"/>
</dbReference>
<accession>A0AAJ1TZ57</accession>
<organism evidence="1 2">
    <name type="scientific">Nocardioides zeae</name>
    <dbReference type="NCBI Taxonomy" id="1457234"/>
    <lineage>
        <taxon>Bacteria</taxon>
        <taxon>Bacillati</taxon>
        <taxon>Actinomycetota</taxon>
        <taxon>Actinomycetes</taxon>
        <taxon>Propionibacteriales</taxon>
        <taxon>Nocardioidaceae</taxon>
        <taxon>Nocardioides</taxon>
    </lineage>
</organism>
<dbReference type="AlphaFoldDB" id="A0AAJ1TZ57"/>
<name>A0AAJ1TZ57_9ACTN</name>
<dbReference type="EMBL" id="JAUTAN010000001">
    <property type="protein sequence ID" value="MDQ1104705.1"/>
    <property type="molecule type" value="Genomic_DNA"/>
</dbReference>
<comment type="caution">
    <text evidence="1">The sequence shown here is derived from an EMBL/GenBank/DDBJ whole genome shotgun (WGS) entry which is preliminary data.</text>
</comment>